<dbReference type="SUPFAM" id="SSF54637">
    <property type="entry name" value="Thioesterase/thiol ester dehydrase-isomerase"/>
    <property type="match status" value="1"/>
</dbReference>
<dbReference type="Gene3D" id="3.10.129.10">
    <property type="entry name" value="Hotdog Thioesterase"/>
    <property type="match status" value="1"/>
</dbReference>
<sequence length="163" mass="18169">MAHQRPPRKFEDLVIGESRLSGPRTLSQDDIVDFARRYDPQWFHVDPDAARASHFGELIASGIQVLAVWRILDHEMNSDIDFVCGVGWDEVRMKTAVRAGDTLRATSRIVDLIPSDSGKPRGTAITEYRLLNQHDAVVISFRSINLVYSRTAFASESGGDTLG</sequence>
<proteinExistence type="predicted"/>
<dbReference type="Proteomes" id="UP000282977">
    <property type="component" value="Unassembled WGS sequence"/>
</dbReference>
<evidence type="ECO:0000313" key="2">
    <source>
        <dbReference type="EMBL" id="RVT43535.1"/>
    </source>
</evidence>
<evidence type="ECO:0000313" key="3">
    <source>
        <dbReference type="Proteomes" id="UP000282977"/>
    </source>
</evidence>
<name>A0A437JCB7_9SPHN</name>
<organism evidence="2 3">
    <name type="scientific">Sphingobium algorifonticola</name>
    <dbReference type="NCBI Taxonomy" id="2008318"/>
    <lineage>
        <taxon>Bacteria</taxon>
        <taxon>Pseudomonadati</taxon>
        <taxon>Pseudomonadota</taxon>
        <taxon>Alphaproteobacteria</taxon>
        <taxon>Sphingomonadales</taxon>
        <taxon>Sphingomonadaceae</taxon>
        <taxon>Sphingobium</taxon>
    </lineage>
</organism>
<dbReference type="InterPro" id="IPR052342">
    <property type="entry name" value="MCH/BMMD"/>
</dbReference>
<dbReference type="InterPro" id="IPR029069">
    <property type="entry name" value="HotDog_dom_sf"/>
</dbReference>
<reference evidence="2 3" key="1">
    <citation type="submission" date="2019-01" db="EMBL/GenBank/DDBJ databases">
        <authorList>
            <person name="Chen W.-M."/>
        </authorList>
    </citation>
    <scope>NUCLEOTIDE SEQUENCE [LARGE SCALE GENOMIC DNA]</scope>
    <source>
        <strain evidence="2 3">TLA-22</strain>
    </source>
</reference>
<dbReference type="OrthoDB" id="9797938at2"/>
<gene>
    <name evidence="2" type="ORF">ENE74_02640</name>
</gene>
<comment type="caution">
    <text evidence="2">The sequence shown here is derived from an EMBL/GenBank/DDBJ whole genome shotgun (WGS) entry which is preliminary data.</text>
</comment>
<accession>A0A437JCB7</accession>
<dbReference type="Pfam" id="PF01575">
    <property type="entry name" value="MaoC_dehydratas"/>
    <property type="match status" value="1"/>
</dbReference>
<keyword evidence="3" id="KW-1185">Reference proteome</keyword>
<dbReference type="InterPro" id="IPR002539">
    <property type="entry name" value="MaoC-like_dom"/>
</dbReference>
<dbReference type="EMBL" id="RZUL01000001">
    <property type="protein sequence ID" value="RVT43535.1"/>
    <property type="molecule type" value="Genomic_DNA"/>
</dbReference>
<dbReference type="RefSeq" id="WP_127689075.1">
    <property type="nucleotide sequence ID" value="NZ_RZUL01000001.1"/>
</dbReference>
<dbReference type="PANTHER" id="PTHR43664">
    <property type="entry name" value="MONOAMINE OXIDASE-RELATED"/>
    <property type="match status" value="1"/>
</dbReference>
<evidence type="ECO:0000259" key="1">
    <source>
        <dbReference type="Pfam" id="PF01575"/>
    </source>
</evidence>
<protein>
    <submittedName>
        <fullName evidence="2">Dehydratase</fullName>
    </submittedName>
</protein>
<dbReference type="PANTHER" id="PTHR43664:SF1">
    <property type="entry name" value="BETA-METHYLMALYL-COA DEHYDRATASE"/>
    <property type="match status" value="1"/>
</dbReference>
<dbReference type="AlphaFoldDB" id="A0A437JCB7"/>
<feature type="domain" description="MaoC-like" evidence="1">
    <location>
        <begin position="16"/>
        <end position="113"/>
    </location>
</feature>